<proteinExistence type="predicted"/>
<evidence type="ECO:0000313" key="4">
    <source>
        <dbReference type="EMBL" id="KAJ9148756.1"/>
    </source>
</evidence>
<evidence type="ECO:0000256" key="2">
    <source>
        <dbReference type="SAM" id="MobiDB-lite"/>
    </source>
</evidence>
<keyword evidence="3" id="KW-1133">Transmembrane helix</keyword>
<feature type="transmembrane region" description="Helical" evidence="3">
    <location>
        <begin position="521"/>
        <end position="542"/>
    </location>
</feature>
<name>A0AA38VRT3_9PEZI</name>
<keyword evidence="5" id="KW-1185">Reference proteome</keyword>
<feature type="coiled-coil region" evidence="1">
    <location>
        <begin position="350"/>
        <end position="377"/>
    </location>
</feature>
<keyword evidence="3" id="KW-0812">Transmembrane</keyword>
<protein>
    <submittedName>
        <fullName evidence="4">Uncharacterized protein</fullName>
    </submittedName>
</protein>
<comment type="caution">
    <text evidence="4">The sequence shown here is derived from an EMBL/GenBank/DDBJ whole genome shotgun (WGS) entry which is preliminary data.</text>
</comment>
<dbReference type="EMBL" id="JANBVN010000085">
    <property type="protein sequence ID" value="KAJ9148756.1"/>
    <property type="molecule type" value="Genomic_DNA"/>
</dbReference>
<sequence>MYVLARRRFIGARGNPRRIAATITDLVDQWISFLDNGCRRQPRQRGVKQHFAAQPLSPPSSDRPVQGRTPLSSCKRKGESLEQGEAKRTHIVFKDEPNDHEEHMDASRNWKQEDAGSDSHGSELIVDDDSKAMSWSPPSIRSRRSRRTTRWSVSVPSPPSPSSTRKEVAADLATVDVAPGTLSDLVQQQDSSRKTKYRKFKAQILDQEQRITALEQQAAERLAAITDLEAKHSKMLDGLSLEVNMMQTWPQSRTGATWEKELMDKVKTAMDEEGRALSHEFSVKMSQQKDSIEQLVGEHSQRQEKATSRLKGQLTQTGQSIEGILDRFQLNHHGDMAKLRSIVAAQASVIEEQGRLMAEMKEQISKLTEKQEDKSVKDDGVADVVRSKRASTHRLQQAGNSSRKQPTPAMTVRPASQPPSERPSGGSTPITALSPPVSRPLTPRSVTPTGTPPIDMEKPPVGISPSDPHPPPRRSYQPDPFEHRTRWSKSRPKKPKRKPESGYCCGLCDEPPAALASVGSWFTGMMTMIMAGMSMACCAAALR</sequence>
<feature type="region of interest" description="Disordered" evidence="2">
    <location>
        <begin position="387"/>
        <end position="500"/>
    </location>
</feature>
<keyword evidence="3" id="KW-0472">Membrane</keyword>
<feature type="coiled-coil region" evidence="1">
    <location>
        <begin position="197"/>
        <end position="231"/>
    </location>
</feature>
<evidence type="ECO:0000256" key="3">
    <source>
        <dbReference type="SAM" id="Phobius"/>
    </source>
</evidence>
<feature type="compositionally biased region" description="Polar residues" evidence="2">
    <location>
        <begin position="393"/>
        <end position="405"/>
    </location>
</feature>
<evidence type="ECO:0000313" key="5">
    <source>
        <dbReference type="Proteomes" id="UP001174691"/>
    </source>
</evidence>
<dbReference type="Proteomes" id="UP001174691">
    <property type="component" value="Unassembled WGS sequence"/>
</dbReference>
<feature type="compositionally biased region" description="Basic and acidic residues" evidence="2">
    <location>
        <begin position="76"/>
        <end position="114"/>
    </location>
</feature>
<evidence type="ECO:0000256" key="1">
    <source>
        <dbReference type="SAM" id="Coils"/>
    </source>
</evidence>
<organism evidence="4 5">
    <name type="scientific">Coniochaeta hoffmannii</name>
    <dbReference type="NCBI Taxonomy" id="91930"/>
    <lineage>
        <taxon>Eukaryota</taxon>
        <taxon>Fungi</taxon>
        <taxon>Dikarya</taxon>
        <taxon>Ascomycota</taxon>
        <taxon>Pezizomycotina</taxon>
        <taxon>Sordariomycetes</taxon>
        <taxon>Sordariomycetidae</taxon>
        <taxon>Coniochaetales</taxon>
        <taxon>Coniochaetaceae</taxon>
        <taxon>Coniochaeta</taxon>
    </lineage>
</organism>
<feature type="compositionally biased region" description="Basic residues" evidence="2">
    <location>
        <begin position="486"/>
        <end position="497"/>
    </location>
</feature>
<reference evidence="4" key="1">
    <citation type="submission" date="2022-07" db="EMBL/GenBank/DDBJ databases">
        <title>Fungi with potential for degradation of polypropylene.</title>
        <authorList>
            <person name="Gostincar C."/>
        </authorList>
    </citation>
    <scope>NUCLEOTIDE SEQUENCE</scope>
    <source>
        <strain evidence="4">EXF-13287</strain>
    </source>
</reference>
<keyword evidence="1" id="KW-0175">Coiled coil</keyword>
<accession>A0AA38VRT3</accession>
<feature type="region of interest" description="Disordered" evidence="2">
    <location>
        <begin position="41"/>
        <end position="165"/>
    </location>
</feature>
<dbReference type="AlphaFoldDB" id="A0AA38VRT3"/>
<gene>
    <name evidence="4" type="ORF">NKR19_g5907</name>
</gene>